<name>A0A0D0G418_9BACI</name>
<comment type="caution">
    <text evidence="1">The sequence shown here is derived from an EMBL/GenBank/DDBJ whole genome shotgun (WGS) entry which is preliminary data.</text>
</comment>
<dbReference type="EMBL" id="JXLU01000105">
    <property type="protein sequence ID" value="KIO71932.1"/>
    <property type="molecule type" value="Genomic_DNA"/>
</dbReference>
<proteinExistence type="predicted"/>
<gene>
    <name evidence="1" type="ORF">B4167_0347</name>
</gene>
<organism evidence="1 2">
    <name type="scientific">Caldibacillus thermoamylovorans</name>
    <dbReference type="NCBI Taxonomy" id="35841"/>
    <lineage>
        <taxon>Bacteria</taxon>
        <taxon>Bacillati</taxon>
        <taxon>Bacillota</taxon>
        <taxon>Bacilli</taxon>
        <taxon>Bacillales</taxon>
        <taxon>Bacillaceae</taxon>
        <taxon>Caldibacillus</taxon>
    </lineage>
</organism>
<sequence>MFQLQNIIADLDITLGLIGISDIGELNPSILGRAKWNNPISP</sequence>
<accession>A0A0D0G418</accession>
<protein>
    <submittedName>
        <fullName evidence="1">Uncharacterized protein</fullName>
    </submittedName>
</protein>
<evidence type="ECO:0000313" key="1">
    <source>
        <dbReference type="EMBL" id="KIO71932.1"/>
    </source>
</evidence>
<reference evidence="1 2" key="1">
    <citation type="submission" date="2015-01" db="EMBL/GenBank/DDBJ databases">
        <title>Draft Genome Sequences of Four Bacillus thermoamylovorans Strains, Isolated From Food Products.</title>
        <authorList>
            <person name="Krawcyk A.O."/>
            <person name="Berendsen E.M."/>
            <person name="Eijlander R.T."/>
            <person name="de Jong A."/>
            <person name="Wells-Bennik M."/>
            <person name="Kuipers O.P."/>
        </authorList>
    </citation>
    <scope>NUCLEOTIDE SEQUENCE [LARGE SCALE GENOMIC DNA]</scope>
    <source>
        <strain evidence="1 2">B4167</strain>
    </source>
</reference>
<dbReference type="Proteomes" id="UP000032076">
    <property type="component" value="Unassembled WGS sequence"/>
</dbReference>
<dbReference type="AlphaFoldDB" id="A0A0D0G418"/>
<evidence type="ECO:0000313" key="2">
    <source>
        <dbReference type="Proteomes" id="UP000032076"/>
    </source>
</evidence>